<dbReference type="EMBL" id="OE185938">
    <property type="protein sequence ID" value="CAD7577644.1"/>
    <property type="molecule type" value="Genomic_DNA"/>
</dbReference>
<proteinExistence type="predicted"/>
<organism evidence="2">
    <name type="scientific">Timema californicum</name>
    <name type="common">California timema</name>
    <name type="synonym">Walking stick</name>
    <dbReference type="NCBI Taxonomy" id="61474"/>
    <lineage>
        <taxon>Eukaryota</taxon>
        <taxon>Metazoa</taxon>
        <taxon>Ecdysozoa</taxon>
        <taxon>Arthropoda</taxon>
        <taxon>Hexapoda</taxon>
        <taxon>Insecta</taxon>
        <taxon>Pterygota</taxon>
        <taxon>Neoptera</taxon>
        <taxon>Polyneoptera</taxon>
        <taxon>Phasmatodea</taxon>
        <taxon>Timematodea</taxon>
        <taxon>Timematoidea</taxon>
        <taxon>Timematidae</taxon>
        <taxon>Timema</taxon>
    </lineage>
</organism>
<accession>A0A7R9JED7</accession>
<evidence type="ECO:0000313" key="2">
    <source>
        <dbReference type="EMBL" id="CAD7577644.1"/>
    </source>
</evidence>
<name>A0A7R9JED7_TIMCA</name>
<feature type="region of interest" description="Disordered" evidence="1">
    <location>
        <begin position="41"/>
        <end position="100"/>
    </location>
</feature>
<sequence length="389" mass="43684">MSDGLQLKINDGFYKNLGLENILGNLKRRLGKEYTIDNSVTAESVPHKRHHSRMESKTSEQASVTGADATRRSDHSKQNDVKPLIGTKGPHRSSKFQERRLSRAQLVAPEDCEKLCRENARTCCNSANARIFQRNTFTNKESTTPPVGSVPKAVPPMILPSPTGMQRELPVSINGMNDSVPIFTSFRDQECYIHRKCTRTCGEGVWKTNLSIHDRNSTLDLHVIGSLVYCKNSASFSDKSGCAASGPYSISGPPPLCVLLERFLLERFLCPVVIKLRQRAELAFSLKARGDELYKHAKTTERPIYGFKDRQLMAVECSKADISSSLLLCDKKHNYTSENIKAEPLSEVFQEETTVIKREWNTMSPETVVIKTEFPAPWCETHSQYILGD</sequence>
<dbReference type="AlphaFoldDB" id="A0A7R9JED7"/>
<feature type="compositionally biased region" description="Basic and acidic residues" evidence="1">
    <location>
        <begin position="69"/>
        <end position="80"/>
    </location>
</feature>
<gene>
    <name evidence="2" type="ORF">TCMB3V08_LOCUS10192</name>
</gene>
<reference evidence="2" key="1">
    <citation type="submission" date="2020-11" db="EMBL/GenBank/DDBJ databases">
        <authorList>
            <person name="Tran Van P."/>
        </authorList>
    </citation>
    <scope>NUCLEOTIDE SEQUENCE</scope>
</reference>
<protein>
    <submittedName>
        <fullName evidence="2">(California timema) hypothetical protein</fullName>
    </submittedName>
</protein>
<evidence type="ECO:0000256" key="1">
    <source>
        <dbReference type="SAM" id="MobiDB-lite"/>
    </source>
</evidence>